<dbReference type="OrthoDB" id="9445642at2759"/>
<keyword evidence="3 10" id="KW-0812">Transmembrane</keyword>
<dbReference type="EMBL" id="DS469526">
    <property type="protein sequence ID" value="EDO46615.1"/>
    <property type="molecule type" value="Genomic_DNA"/>
</dbReference>
<evidence type="ECO:0000313" key="13">
    <source>
        <dbReference type="Proteomes" id="UP000001593"/>
    </source>
</evidence>
<evidence type="ECO:0000256" key="1">
    <source>
        <dbReference type="ARBA" id="ARBA00004651"/>
    </source>
</evidence>
<dbReference type="InterPro" id="IPR000276">
    <property type="entry name" value="GPCR_Rhodpsn"/>
</dbReference>
<feature type="transmembrane region" description="Helical" evidence="10">
    <location>
        <begin position="144"/>
        <end position="169"/>
    </location>
</feature>
<keyword evidence="6 10" id="KW-0472">Membrane</keyword>
<proteinExistence type="predicted"/>
<evidence type="ECO:0000259" key="11">
    <source>
        <dbReference type="PROSITE" id="PS50262"/>
    </source>
</evidence>
<dbReference type="GO" id="GO:0007186">
    <property type="term" value="P:G protein-coupled receptor signaling pathway"/>
    <property type="evidence" value="ECO:0000318"/>
    <property type="project" value="GO_Central"/>
</dbReference>
<organism evidence="12 13">
    <name type="scientific">Nematostella vectensis</name>
    <name type="common">Starlet sea anemone</name>
    <dbReference type="NCBI Taxonomy" id="45351"/>
    <lineage>
        <taxon>Eukaryota</taxon>
        <taxon>Metazoa</taxon>
        <taxon>Cnidaria</taxon>
        <taxon>Anthozoa</taxon>
        <taxon>Hexacorallia</taxon>
        <taxon>Actiniaria</taxon>
        <taxon>Edwardsiidae</taxon>
        <taxon>Nematostella</taxon>
    </lineage>
</organism>
<feature type="non-terminal residue" evidence="12">
    <location>
        <position position="266"/>
    </location>
</feature>
<dbReference type="Gene3D" id="1.20.1070.10">
    <property type="entry name" value="Rhodopsin 7-helix transmembrane proteins"/>
    <property type="match status" value="1"/>
</dbReference>
<sequence length="266" mass="29998">VVAIVTILGNSIVVAALTHAKFAHKARRLFLISLSAADMLVGAVALPMFVFLIYPSGNALASVSDQRLFSTCYRALDIFTGFASMFTLATISLEHVHAVIWPLEHRALRKRFYFLLVTTSWSLACVLACVFLLTYVGGLLREDIFVYSQTVLSFLSVVIICISYTAVWIKMKSWVRKASQRLVGGQVHERNLSMALAIVTLVFVVTWLPFHTMNIIVNFQESLIRHVSTDVIYFTKLLHYSNSFINPIIYSLKLPEFRAAVKLIFR</sequence>
<dbReference type="PRINTS" id="PR00237">
    <property type="entry name" value="GPCRRHODOPSN"/>
</dbReference>
<feature type="non-terminal residue" evidence="12">
    <location>
        <position position="1"/>
    </location>
</feature>
<keyword evidence="7" id="KW-0675">Receptor</keyword>
<protein>
    <recommendedName>
        <fullName evidence="11">G-protein coupled receptors family 1 profile domain-containing protein</fullName>
    </recommendedName>
</protein>
<dbReference type="OMA" id="THAKFAH"/>
<dbReference type="AlphaFoldDB" id="A7RPR0"/>
<keyword evidence="5" id="KW-0297">G-protein coupled receptor</keyword>
<dbReference type="SUPFAM" id="SSF81321">
    <property type="entry name" value="Family A G protein-coupled receptor-like"/>
    <property type="match status" value="1"/>
</dbReference>
<evidence type="ECO:0000256" key="2">
    <source>
        <dbReference type="ARBA" id="ARBA00022475"/>
    </source>
</evidence>
<feature type="transmembrane region" description="Helical" evidence="10">
    <location>
        <begin position="29"/>
        <end position="54"/>
    </location>
</feature>
<keyword evidence="9" id="KW-0807">Transducer</keyword>
<dbReference type="Proteomes" id="UP000001593">
    <property type="component" value="Unassembled WGS sequence"/>
</dbReference>
<evidence type="ECO:0000256" key="10">
    <source>
        <dbReference type="SAM" id="Phobius"/>
    </source>
</evidence>
<dbReference type="HOGENOM" id="CLU_009579_11_5_1"/>
<evidence type="ECO:0000256" key="7">
    <source>
        <dbReference type="ARBA" id="ARBA00023170"/>
    </source>
</evidence>
<reference evidence="12 13" key="1">
    <citation type="journal article" date="2007" name="Science">
        <title>Sea anemone genome reveals ancestral eumetazoan gene repertoire and genomic organization.</title>
        <authorList>
            <person name="Putnam N.H."/>
            <person name="Srivastava M."/>
            <person name="Hellsten U."/>
            <person name="Dirks B."/>
            <person name="Chapman J."/>
            <person name="Salamov A."/>
            <person name="Terry A."/>
            <person name="Shapiro H."/>
            <person name="Lindquist E."/>
            <person name="Kapitonov V.V."/>
            <person name="Jurka J."/>
            <person name="Genikhovich G."/>
            <person name="Grigoriev I.V."/>
            <person name="Lucas S.M."/>
            <person name="Steele R.E."/>
            <person name="Finnerty J.R."/>
            <person name="Technau U."/>
            <person name="Martindale M.Q."/>
            <person name="Rokhsar D.S."/>
        </authorList>
    </citation>
    <scope>NUCLEOTIDE SEQUENCE [LARGE SCALE GENOMIC DNA]</scope>
    <source>
        <strain evidence="13">CH2 X CH6</strain>
    </source>
</reference>
<feature type="domain" description="G-protein coupled receptors family 1 profile" evidence="11">
    <location>
        <begin position="9"/>
        <end position="250"/>
    </location>
</feature>
<dbReference type="PhylomeDB" id="A7RPR0"/>
<gene>
    <name evidence="12" type="ORF">NEMVEDRAFT_v1g2211</name>
</gene>
<keyword evidence="13" id="KW-1185">Reference proteome</keyword>
<feature type="transmembrane region" description="Helical" evidence="10">
    <location>
        <begin position="78"/>
        <end position="100"/>
    </location>
</feature>
<feature type="transmembrane region" description="Helical" evidence="10">
    <location>
        <begin position="190"/>
        <end position="210"/>
    </location>
</feature>
<name>A7RPR0_NEMVE</name>
<dbReference type="GO" id="GO:0001609">
    <property type="term" value="F:G protein-coupled adenosine receptor activity"/>
    <property type="evidence" value="ECO:0000318"/>
    <property type="project" value="GO_Central"/>
</dbReference>
<evidence type="ECO:0000256" key="4">
    <source>
        <dbReference type="ARBA" id="ARBA00022989"/>
    </source>
</evidence>
<feature type="transmembrane region" description="Helical" evidence="10">
    <location>
        <begin position="112"/>
        <end position="138"/>
    </location>
</feature>
<evidence type="ECO:0000256" key="6">
    <source>
        <dbReference type="ARBA" id="ARBA00023136"/>
    </source>
</evidence>
<evidence type="ECO:0000256" key="8">
    <source>
        <dbReference type="ARBA" id="ARBA00023180"/>
    </source>
</evidence>
<dbReference type="PROSITE" id="PS50262">
    <property type="entry name" value="G_PROTEIN_RECEP_F1_2"/>
    <property type="match status" value="1"/>
</dbReference>
<keyword evidence="2" id="KW-1003">Cell membrane</keyword>
<comment type="subcellular location">
    <subcellularLocation>
        <location evidence="1">Cell membrane</location>
        <topology evidence="1">Multi-pass membrane protein</topology>
    </subcellularLocation>
</comment>
<evidence type="ECO:0000256" key="9">
    <source>
        <dbReference type="ARBA" id="ARBA00023224"/>
    </source>
</evidence>
<dbReference type="InterPro" id="IPR017452">
    <property type="entry name" value="GPCR_Rhodpsn_7TM"/>
</dbReference>
<evidence type="ECO:0000256" key="5">
    <source>
        <dbReference type="ARBA" id="ARBA00023040"/>
    </source>
</evidence>
<keyword evidence="4 10" id="KW-1133">Transmembrane helix</keyword>
<accession>A7RPR0</accession>
<dbReference type="PANTHER" id="PTHR24246">
    <property type="entry name" value="OLFACTORY RECEPTOR AND ADENOSINE RECEPTOR"/>
    <property type="match status" value="1"/>
</dbReference>
<keyword evidence="8" id="KW-0325">Glycoprotein</keyword>
<dbReference type="Pfam" id="PF00001">
    <property type="entry name" value="7tm_1"/>
    <property type="match status" value="1"/>
</dbReference>
<dbReference type="GO" id="GO:0005886">
    <property type="term" value="C:plasma membrane"/>
    <property type="evidence" value="ECO:0000318"/>
    <property type="project" value="GO_Central"/>
</dbReference>
<dbReference type="PANTHER" id="PTHR24246:SF27">
    <property type="entry name" value="ADENOSINE RECEPTOR, ISOFORM A"/>
    <property type="match status" value="1"/>
</dbReference>
<dbReference type="InParanoid" id="A7RPR0"/>
<evidence type="ECO:0000313" key="12">
    <source>
        <dbReference type="EMBL" id="EDO46615.1"/>
    </source>
</evidence>
<evidence type="ECO:0000256" key="3">
    <source>
        <dbReference type="ARBA" id="ARBA00022692"/>
    </source>
</evidence>
<dbReference type="FunCoup" id="A7RPR0">
    <property type="interactions" value="206"/>
</dbReference>
<dbReference type="eggNOG" id="KOG3656">
    <property type="taxonomic scope" value="Eukaryota"/>
</dbReference>
<dbReference type="KEGG" id="nve:5518735"/>